<gene>
    <name evidence="1" type="ORF">GKE01_20580</name>
</gene>
<protein>
    <recommendedName>
        <fullName evidence="2">Bacteriophage abortive infection AbiH</fullName>
    </recommendedName>
</protein>
<reference evidence="1" key="1">
    <citation type="journal article" date="2019" name="Nat. Med.">
        <title>A library of human gut bacterial isolates paired with longitudinal multiomics data enables mechanistic microbiome research.</title>
        <authorList>
            <person name="Poyet M."/>
            <person name="Groussin M."/>
            <person name="Gibbons S.M."/>
            <person name="Avila-Pacheco J."/>
            <person name="Jiang X."/>
            <person name="Kearney S.M."/>
            <person name="Perrotta A.R."/>
            <person name="Berdy B."/>
            <person name="Zhao S."/>
            <person name="Lieberman T.D."/>
            <person name="Swanson P.K."/>
            <person name="Smith M."/>
            <person name="Roesemann S."/>
            <person name="Alexander J.E."/>
            <person name="Rich S.A."/>
            <person name="Livny J."/>
            <person name="Vlamakis H."/>
            <person name="Clish C."/>
            <person name="Bullock K."/>
            <person name="Deik A."/>
            <person name="Scott J."/>
            <person name="Pierce K.A."/>
            <person name="Xavier R.J."/>
            <person name="Alm E.J."/>
        </authorList>
    </citation>
    <scope>NUCLEOTIDE SEQUENCE</scope>
    <source>
        <strain evidence="1">BIOML-A4</strain>
    </source>
</reference>
<sequence>MKLYIIGNGFDLYHHLPSTYYDFRDFVKEKDPFVFGIIEKYFDYTGAFWHAFEENLSELDEFQLIRDILRSLGGDGWDEDALESYDPIFEYYTIGVFCQLKNYMIDWVRNLNLLPLSRKYPGIYPDSLFISFNYTNTLERHFHIDPNHINYIHGNAQKEACDLIVGHDMDNSNMDYDVDDNQEGQGRLVVRSFLKYSRKPVEKIVKDNQSFWEKLASVTEVIIIGHSLSFVDIPYFETIATYVSKKCLWKVSYYNEVDAENHVNALKRCGIDFRLIHSFNIYPSRPKQGVLF</sequence>
<dbReference type="EMBL" id="WKLP01000036">
    <property type="protein sequence ID" value="MRY13841.1"/>
    <property type="molecule type" value="Genomic_DNA"/>
</dbReference>
<organism evidence="1">
    <name type="scientific">Parabacteroides goldsteinii</name>
    <dbReference type="NCBI Taxonomy" id="328812"/>
    <lineage>
        <taxon>Bacteria</taxon>
        <taxon>Pseudomonadati</taxon>
        <taxon>Bacteroidota</taxon>
        <taxon>Bacteroidia</taxon>
        <taxon>Bacteroidales</taxon>
        <taxon>Tannerellaceae</taxon>
        <taxon>Parabacteroides</taxon>
    </lineage>
</organism>
<dbReference type="InterPro" id="IPR025935">
    <property type="entry name" value="AbiH"/>
</dbReference>
<proteinExistence type="predicted"/>
<dbReference type="Pfam" id="PF14253">
    <property type="entry name" value="AbiH"/>
    <property type="match status" value="1"/>
</dbReference>
<dbReference type="AlphaFoldDB" id="A0A6G1ZJI5"/>
<accession>A0A6G1ZJI5</accession>
<evidence type="ECO:0000313" key="1">
    <source>
        <dbReference type="EMBL" id="MRY13841.1"/>
    </source>
</evidence>
<comment type="caution">
    <text evidence="1">The sequence shown here is derived from an EMBL/GenBank/DDBJ whole genome shotgun (WGS) entry which is preliminary data.</text>
</comment>
<evidence type="ECO:0008006" key="2">
    <source>
        <dbReference type="Google" id="ProtNLM"/>
    </source>
</evidence>
<name>A0A6G1ZJI5_9BACT</name>
<dbReference type="RefSeq" id="WP_010803366.1">
    <property type="nucleotide sequence ID" value="NZ_CAJSYT010000026.1"/>
</dbReference>